<evidence type="ECO:0000256" key="8">
    <source>
        <dbReference type="NCBIfam" id="TIGR00746"/>
    </source>
</evidence>
<accession>A0AA47EID5</accession>
<gene>
    <name evidence="11" type="primary">arcC</name>
    <name evidence="11" type="ORF">LL038_00410</name>
</gene>
<keyword evidence="4" id="KW-0056">Arginine metabolism</keyword>
<proteinExistence type="inferred from homology"/>
<evidence type="ECO:0000256" key="7">
    <source>
        <dbReference type="ARBA" id="ARBA00048467"/>
    </source>
</evidence>
<dbReference type="EMBL" id="CP086239">
    <property type="protein sequence ID" value="WAG60749.1"/>
    <property type="molecule type" value="Genomic_DNA"/>
</dbReference>
<dbReference type="InterPro" id="IPR003964">
    <property type="entry name" value="Carb_kinase"/>
</dbReference>
<dbReference type="AlphaFoldDB" id="A0AA47EID5"/>
<evidence type="ECO:0000256" key="4">
    <source>
        <dbReference type="ARBA" id="ARBA00022503"/>
    </source>
</evidence>
<evidence type="ECO:0000256" key="5">
    <source>
        <dbReference type="ARBA" id="ARBA00022679"/>
    </source>
</evidence>
<dbReference type="GO" id="GO:0005829">
    <property type="term" value="C:cytosol"/>
    <property type="evidence" value="ECO:0007669"/>
    <property type="project" value="TreeGrafter"/>
</dbReference>
<evidence type="ECO:0000256" key="3">
    <source>
        <dbReference type="ARBA" id="ARBA00013070"/>
    </source>
</evidence>
<dbReference type="Pfam" id="PF00696">
    <property type="entry name" value="AA_kinase"/>
    <property type="match status" value="1"/>
</dbReference>
<dbReference type="InterPro" id="IPR001048">
    <property type="entry name" value="Asp/Glu/Uridylate_kinase"/>
</dbReference>
<dbReference type="PANTHER" id="PTHR30409">
    <property type="entry name" value="CARBAMATE KINASE"/>
    <property type="match status" value="1"/>
</dbReference>
<comment type="pathway">
    <text evidence="1">Metabolic intermediate metabolism; carbamoyl phosphate degradation; CO(2) and NH(3) from carbamoyl phosphate: step 1/1.</text>
</comment>
<dbReference type="NCBIfam" id="NF009007">
    <property type="entry name" value="PRK12352.1"/>
    <property type="match status" value="1"/>
</dbReference>
<comment type="similarity">
    <text evidence="2 9">Belongs to the carbamate kinase family.</text>
</comment>
<evidence type="ECO:0000256" key="2">
    <source>
        <dbReference type="ARBA" id="ARBA00011066"/>
    </source>
</evidence>
<evidence type="ECO:0000256" key="6">
    <source>
        <dbReference type="ARBA" id="ARBA00022777"/>
    </source>
</evidence>
<evidence type="ECO:0000313" key="11">
    <source>
        <dbReference type="EMBL" id="WAG60749.1"/>
    </source>
</evidence>
<reference evidence="11" key="1">
    <citation type="submission" date="2021-11" db="EMBL/GenBank/DDBJ databases">
        <title>Clostridia strains as spoilage organisms.</title>
        <authorList>
            <person name="Wambui J."/>
            <person name="Stevens M.J.A."/>
            <person name="Stephan R."/>
        </authorList>
    </citation>
    <scope>NUCLEOTIDE SEQUENCE</scope>
    <source>
        <strain evidence="11">CF009</strain>
    </source>
</reference>
<organism evidence="11 12">
    <name type="scientific">Clostridium estertheticum</name>
    <dbReference type="NCBI Taxonomy" id="238834"/>
    <lineage>
        <taxon>Bacteria</taxon>
        <taxon>Bacillati</taxon>
        <taxon>Bacillota</taxon>
        <taxon>Clostridia</taxon>
        <taxon>Eubacteriales</taxon>
        <taxon>Clostridiaceae</taxon>
        <taxon>Clostridium</taxon>
    </lineage>
</organism>
<dbReference type="PANTHER" id="PTHR30409:SF1">
    <property type="entry name" value="CARBAMATE KINASE-RELATED"/>
    <property type="match status" value="1"/>
</dbReference>
<dbReference type="Proteomes" id="UP001164733">
    <property type="component" value="Chromosome"/>
</dbReference>
<dbReference type="PIRSF" id="PIRSF000723">
    <property type="entry name" value="Carbamate_kin"/>
    <property type="match status" value="1"/>
</dbReference>
<protein>
    <recommendedName>
        <fullName evidence="3 8">Carbamate kinase</fullName>
    </recommendedName>
</protein>
<name>A0AA47EID5_9CLOT</name>
<keyword evidence="6 9" id="KW-0418">Kinase</keyword>
<keyword evidence="5 9" id="KW-0808">Transferase</keyword>
<dbReference type="NCBIfam" id="TIGR00746">
    <property type="entry name" value="arcC"/>
    <property type="match status" value="1"/>
</dbReference>
<sequence>MSRIVIALGGNALQANPKDTTAEAQLITAKQTSETIVDLIEEGHEVIIAHGNGPQVGQLVATYEAAASINANSPVMPFPECGAMSQGYIGYHLQQSIRAEMRKRGINKEVATVITQVIVDANDPGFKNPTKPVGSFFTQEQANKLMTEKGYTMKEDSNRGWRRVVASPLPIDIVEKPIIKTLVDAGHIVITVGGGGIPVIDTGNGNLKGVPAVIDKDFASCKIAELINADLLVVLTAVEQVAINFGKPNQKNLSKITVEEAKTYMKEGQFAPGSMLPKIKAALIFVEAKEGRKAIITSLEKAKDAIREVAGTIITK</sequence>
<evidence type="ECO:0000256" key="9">
    <source>
        <dbReference type="PIRNR" id="PIRNR000723"/>
    </source>
</evidence>
<evidence type="ECO:0000313" key="12">
    <source>
        <dbReference type="Proteomes" id="UP001164733"/>
    </source>
</evidence>
<evidence type="ECO:0000259" key="10">
    <source>
        <dbReference type="Pfam" id="PF00696"/>
    </source>
</evidence>
<dbReference type="GO" id="GO:0019546">
    <property type="term" value="P:L-arginine deiminase pathway"/>
    <property type="evidence" value="ECO:0007669"/>
    <property type="project" value="TreeGrafter"/>
</dbReference>
<comment type="catalytic activity">
    <reaction evidence="7">
        <text>hydrogencarbonate + NH4(+) + ATP = carbamoyl phosphate + ADP + H2O + H(+)</text>
        <dbReference type="Rhea" id="RHEA:10152"/>
        <dbReference type="ChEBI" id="CHEBI:15377"/>
        <dbReference type="ChEBI" id="CHEBI:15378"/>
        <dbReference type="ChEBI" id="CHEBI:17544"/>
        <dbReference type="ChEBI" id="CHEBI:28938"/>
        <dbReference type="ChEBI" id="CHEBI:30616"/>
        <dbReference type="ChEBI" id="CHEBI:58228"/>
        <dbReference type="ChEBI" id="CHEBI:456216"/>
        <dbReference type="EC" id="2.7.2.2"/>
    </reaction>
</comment>
<dbReference type="FunFam" id="3.40.1160.10:FF:000007">
    <property type="entry name" value="Carbamate kinase"/>
    <property type="match status" value="1"/>
</dbReference>
<evidence type="ECO:0000256" key="1">
    <source>
        <dbReference type="ARBA" id="ARBA00005118"/>
    </source>
</evidence>
<dbReference type="GO" id="GO:0008804">
    <property type="term" value="F:carbamate kinase activity"/>
    <property type="evidence" value="ECO:0007669"/>
    <property type="project" value="UniProtKB-UniRule"/>
</dbReference>
<feature type="domain" description="Aspartate/glutamate/uridylate kinase" evidence="10">
    <location>
        <begin position="3"/>
        <end position="297"/>
    </location>
</feature>
<dbReference type="RefSeq" id="WP_216119525.1">
    <property type="nucleotide sequence ID" value="NZ_CP086239.1"/>
</dbReference>
<dbReference type="CDD" id="cd04235">
    <property type="entry name" value="AAK_CK"/>
    <property type="match status" value="1"/>
</dbReference>